<evidence type="ECO:0000313" key="3">
    <source>
        <dbReference type="Proteomes" id="UP000245934"/>
    </source>
</evidence>
<feature type="domain" description="CheR-type methyltransferase" evidence="1">
    <location>
        <begin position="1"/>
        <end position="201"/>
    </location>
</feature>
<accession>A0A2V2NID8</accession>
<reference evidence="2 3" key="1">
    <citation type="submission" date="2018-05" db="EMBL/GenBank/DDBJ databases">
        <title>Draft genome of Methanospirillum stamsii Pt1.</title>
        <authorList>
            <person name="Dueholm M.S."/>
            <person name="Nielsen P.H."/>
            <person name="Bakmann L.F."/>
            <person name="Otzen D.E."/>
        </authorList>
    </citation>
    <scope>NUCLEOTIDE SEQUENCE [LARGE SCALE GENOMIC DNA]</scope>
    <source>
        <strain evidence="2 3">Pt1</strain>
    </source>
</reference>
<dbReference type="EMBL" id="QGMZ01000013">
    <property type="protein sequence ID" value="PWR75113.1"/>
    <property type="molecule type" value="Genomic_DNA"/>
</dbReference>
<sequence>MAFTFFFRDAQTLDLAIDHFLPFIQSRRTITIWSAGCAMGQEPYTFAILLRERMGPNLFRNVKIYATDIDTYNQYVQVIGTGRYPEKDLQRIPPEIFSQYFRTDPADPGYVYISDEIRTSVVFKKHDLLTFEPIRTGVHMIICKNVLLHFSAEERLKVWKMFYDSLEAGGFMLHEHTQKLPEELNDCFTRIVMNAQIFRKI</sequence>
<comment type="caution">
    <text evidence="2">The sequence shown here is derived from an EMBL/GenBank/DDBJ whole genome shotgun (WGS) entry which is preliminary data.</text>
</comment>
<proteinExistence type="predicted"/>
<dbReference type="PANTHER" id="PTHR24422">
    <property type="entry name" value="CHEMOTAXIS PROTEIN METHYLTRANSFERASE"/>
    <property type="match status" value="1"/>
</dbReference>
<dbReference type="InterPro" id="IPR000780">
    <property type="entry name" value="CheR_MeTrfase"/>
</dbReference>
<dbReference type="InterPro" id="IPR022642">
    <property type="entry name" value="CheR_C"/>
</dbReference>
<dbReference type="PROSITE" id="PS50123">
    <property type="entry name" value="CHER"/>
    <property type="match status" value="1"/>
</dbReference>
<dbReference type="RefSeq" id="WP_109940307.1">
    <property type="nucleotide sequence ID" value="NZ_CP176366.1"/>
</dbReference>
<dbReference type="SMART" id="SM00138">
    <property type="entry name" value="MeTrc"/>
    <property type="match status" value="1"/>
</dbReference>
<dbReference type="AlphaFoldDB" id="A0A2V2NID8"/>
<dbReference type="InterPro" id="IPR029063">
    <property type="entry name" value="SAM-dependent_MTases_sf"/>
</dbReference>
<dbReference type="GO" id="GO:0008757">
    <property type="term" value="F:S-adenosylmethionine-dependent methyltransferase activity"/>
    <property type="evidence" value="ECO:0007669"/>
    <property type="project" value="InterPro"/>
</dbReference>
<dbReference type="OrthoDB" id="10657at2157"/>
<name>A0A2V2NID8_9EURY</name>
<dbReference type="InterPro" id="IPR050903">
    <property type="entry name" value="Bact_Chemotaxis_MeTrfase"/>
</dbReference>
<dbReference type="Pfam" id="PF01739">
    <property type="entry name" value="CheR"/>
    <property type="match status" value="1"/>
</dbReference>
<keyword evidence="3" id="KW-1185">Reference proteome</keyword>
<organism evidence="2 3">
    <name type="scientific">Methanospirillum stamsii</name>
    <dbReference type="NCBI Taxonomy" id="1277351"/>
    <lineage>
        <taxon>Archaea</taxon>
        <taxon>Methanobacteriati</taxon>
        <taxon>Methanobacteriota</taxon>
        <taxon>Stenosarchaea group</taxon>
        <taxon>Methanomicrobia</taxon>
        <taxon>Methanomicrobiales</taxon>
        <taxon>Methanospirillaceae</taxon>
        <taxon>Methanospirillum</taxon>
    </lineage>
</organism>
<evidence type="ECO:0000313" key="2">
    <source>
        <dbReference type="EMBL" id="PWR75113.1"/>
    </source>
</evidence>
<protein>
    <submittedName>
        <fullName evidence="2">Chemotaxis protein CheR</fullName>
    </submittedName>
</protein>
<evidence type="ECO:0000259" key="1">
    <source>
        <dbReference type="PROSITE" id="PS50123"/>
    </source>
</evidence>
<gene>
    <name evidence="2" type="ORF">DLD82_06510</name>
</gene>
<dbReference type="GeneID" id="97609976"/>
<dbReference type="SUPFAM" id="SSF53335">
    <property type="entry name" value="S-adenosyl-L-methionine-dependent methyltransferases"/>
    <property type="match status" value="1"/>
</dbReference>
<dbReference type="Proteomes" id="UP000245934">
    <property type="component" value="Unassembled WGS sequence"/>
</dbReference>
<dbReference type="PRINTS" id="PR00996">
    <property type="entry name" value="CHERMTFRASE"/>
</dbReference>
<dbReference type="PANTHER" id="PTHR24422:SF10">
    <property type="entry name" value="CHEMOTAXIS PROTEIN METHYLTRANSFERASE 2"/>
    <property type="match status" value="1"/>
</dbReference>
<dbReference type="Gene3D" id="3.40.50.150">
    <property type="entry name" value="Vaccinia Virus protein VP39"/>
    <property type="match status" value="1"/>
</dbReference>